<feature type="compositionally biased region" description="Basic and acidic residues" evidence="1">
    <location>
        <begin position="106"/>
        <end position="121"/>
    </location>
</feature>
<dbReference type="EMBL" id="RQZG01000005">
    <property type="protein sequence ID" value="RRD05802.1"/>
    <property type="molecule type" value="Genomic_DNA"/>
</dbReference>
<accession>A0A3P1T8N0</accession>
<evidence type="ECO:0000313" key="3">
    <source>
        <dbReference type="Proteomes" id="UP000280819"/>
    </source>
</evidence>
<protein>
    <recommendedName>
        <fullName evidence="4">DivIVA domain-containing protein</fullName>
    </recommendedName>
</protein>
<evidence type="ECO:0000256" key="1">
    <source>
        <dbReference type="SAM" id="MobiDB-lite"/>
    </source>
</evidence>
<dbReference type="RefSeq" id="WP_124844020.1">
    <property type="nucleotide sequence ID" value="NZ_JAUNKP010000003.1"/>
</dbReference>
<organism evidence="2 3">
    <name type="scientific">Arachnia propionica</name>
    <dbReference type="NCBI Taxonomy" id="1750"/>
    <lineage>
        <taxon>Bacteria</taxon>
        <taxon>Bacillati</taxon>
        <taxon>Actinomycetota</taxon>
        <taxon>Actinomycetes</taxon>
        <taxon>Propionibacteriales</taxon>
        <taxon>Propionibacteriaceae</taxon>
        <taxon>Arachnia</taxon>
    </lineage>
</organism>
<evidence type="ECO:0000313" key="2">
    <source>
        <dbReference type="EMBL" id="RRD05802.1"/>
    </source>
</evidence>
<comment type="caution">
    <text evidence="2">The sequence shown here is derived from an EMBL/GenBank/DDBJ whole genome shotgun (WGS) entry which is preliminary data.</text>
</comment>
<dbReference type="Proteomes" id="UP000280819">
    <property type="component" value="Unassembled WGS sequence"/>
</dbReference>
<dbReference type="AlphaFoldDB" id="A0A3P1T8N0"/>
<sequence>MVWLIVVAAMVVLGMAAVAGTGRFKEMPEVVNDRPRAVLPQLPFGVEYLSHLRLPRVSTGYDTEQVTRFLDAAVARTADREPPLFDVVPGGYDMQAADRVVAEAMRFLDERPSNPEPRESVDLSAEQPTGEGVGPATPRRGVGDPGNAE</sequence>
<feature type="region of interest" description="Disordered" evidence="1">
    <location>
        <begin position="106"/>
        <end position="149"/>
    </location>
</feature>
<evidence type="ECO:0008006" key="4">
    <source>
        <dbReference type="Google" id="ProtNLM"/>
    </source>
</evidence>
<dbReference type="OrthoDB" id="3733964at2"/>
<proteinExistence type="predicted"/>
<gene>
    <name evidence="2" type="ORF">EII34_06235</name>
</gene>
<reference evidence="2 3" key="1">
    <citation type="submission" date="2018-11" db="EMBL/GenBank/DDBJ databases">
        <title>Genomes From Bacteria Associated with the Canine Oral Cavity: a Test Case for Automated Genome-Based Taxonomic Assignment.</title>
        <authorList>
            <person name="Coil D.A."/>
            <person name="Jospin G."/>
            <person name="Darling A.E."/>
            <person name="Wallis C."/>
            <person name="Davis I.J."/>
            <person name="Harris S."/>
            <person name="Eisen J.A."/>
            <person name="Holcombe L.J."/>
            <person name="O'Flynn C."/>
        </authorList>
    </citation>
    <scope>NUCLEOTIDE SEQUENCE [LARGE SCALE GENOMIC DNA]</scope>
    <source>
        <strain evidence="2 3">OH887_COT-365</strain>
    </source>
</reference>
<name>A0A3P1T8N0_9ACTN</name>